<dbReference type="PANTHER" id="PTHR47169:SF2">
    <property type="entry name" value="OS01G0541250 PROTEIN"/>
    <property type="match status" value="1"/>
</dbReference>
<sequence length="410" mass="46495">MPPNLTDDERREILDEMLERSIDGVLPRGLRSELARRWGRARTTMVTLWASYRAAKAGTGAKDAWKSKIKQKSGRKRKGRAATAAKLRAIPVGERQVVRQVATRAGVTRYMVAALQKEGTLARRTSRIKPALTHDNKLHRLEFALAHVDESSMTFEPMLDVIHVDEKWFNADKDKRSYLVFEDEMPPPRFFKSKRFIPKTMFLAAFARPRHDPHRNACWDGKLGIWAFTEEFTAQRTSRNRKKGEMAKTGPSSTHLGPAGQREPHVSPFDPEVLAAGSEGGWNIRLMCQPPNSPDTNVCDLGLFASLQSLQYRKYMRNIKDIIQAVEEAYNEMSTETLNDIFLSLQNCMRCILEHDGGNDYKIPHMGKAKLRNAGLLPFVLPCESSHYNRAVNQLHQAARGSAFMFSLSE</sequence>
<evidence type="ECO:0000313" key="3">
    <source>
        <dbReference type="EMBL" id="KAE9305644.1"/>
    </source>
</evidence>
<dbReference type="Gene3D" id="3.30.420.10">
    <property type="entry name" value="Ribonuclease H-like superfamily/Ribonuclease H"/>
    <property type="match status" value="1"/>
</dbReference>
<keyword evidence="5" id="KW-1185">Reference proteome</keyword>
<protein>
    <recommendedName>
        <fullName evidence="6">Transposase Tc1-like domain-containing protein</fullName>
    </recommendedName>
</protein>
<evidence type="ECO:0000313" key="5">
    <source>
        <dbReference type="Proteomes" id="UP000434957"/>
    </source>
</evidence>
<dbReference type="EMBL" id="QXFV01002001">
    <property type="protein sequence ID" value="KAE8994503.1"/>
    <property type="molecule type" value="Genomic_DNA"/>
</dbReference>
<dbReference type="Proteomes" id="UP000429607">
    <property type="component" value="Unassembled WGS sequence"/>
</dbReference>
<comment type="caution">
    <text evidence="2">The sequence shown here is derived from an EMBL/GenBank/DDBJ whole genome shotgun (WGS) entry which is preliminary data.</text>
</comment>
<organism evidence="2 4">
    <name type="scientific">Phytophthora rubi</name>
    <dbReference type="NCBI Taxonomy" id="129364"/>
    <lineage>
        <taxon>Eukaryota</taxon>
        <taxon>Sar</taxon>
        <taxon>Stramenopiles</taxon>
        <taxon>Oomycota</taxon>
        <taxon>Peronosporomycetes</taxon>
        <taxon>Peronosporales</taxon>
        <taxon>Peronosporaceae</taxon>
        <taxon>Phytophthora</taxon>
    </lineage>
</organism>
<accession>A0A6A3JSA9</accession>
<evidence type="ECO:0008006" key="6">
    <source>
        <dbReference type="Google" id="ProtNLM"/>
    </source>
</evidence>
<feature type="region of interest" description="Disordered" evidence="1">
    <location>
        <begin position="236"/>
        <end position="272"/>
    </location>
</feature>
<evidence type="ECO:0000256" key="1">
    <source>
        <dbReference type="SAM" id="MobiDB-lite"/>
    </source>
</evidence>
<reference evidence="2 4" key="1">
    <citation type="submission" date="2018-09" db="EMBL/GenBank/DDBJ databases">
        <title>Genomic investigation of the strawberry pathogen Phytophthora fragariae indicates pathogenicity is determined by transcriptional variation in three key races.</title>
        <authorList>
            <person name="Adams T.M."/>
            <person name="Armitage A.D."/>
            <person name="Sobczyk M.K."/>
            <person name="Bates H.J."/>
            <person name="Dunwell J.M."/>
            <person name="Nellist C.F."/>
            <person name="Harrison R.J."/>
        </authorList>
    </citation>
    <scope>NUCLEOTIDE SEQUENCE [LARGE SCALE GENOMIC DNA]</scope>
    <source>
        <strain evidence="2 4">SCRP249</strain>
        <strain evidence="3 5">SCRP333</strain>
    </source>
</reference>
<dbReference type="PANTHER" id="PTHR47169">
    <property type="entry name" value="OS01G0541250 PROTEIN"/>
    <property type="match status" value="1"/>
</dbReference>
<evidence type="ECO:0000313" key="2">
    <source>
        <dbReference type="EMBL" id="KAE8994503.1"/>
    </source>
</evidence>
<evidence type="ECO:0000313" key="4">
    <source>
        <dbReference type="Proteomes" id="UP000429607"/>
    </source>
</evidence>
<proteinExistence type="predicted"/>
<dbReference type="Proteomes" id="UP000434957">
    <property type="component" value="Unassembled WGS sequence"/>
</dbReference>
<name>A0A6A3JSA9_9STRA</name>
<dbReference type="EMBL" id="QXFT01002013">
    <property type="protein sequence ID" value="KAE9305644.1"/>
    <property type="molecule type" value="Genomic_DNA"/>
</dbReference>
<gene>
    <name evidence="2" type="ORF">PR001_g20380</name>
    <name evidence="3" type="ORF">PR003_g21442</name>
</gene>
<dbReference type="InterPro" id="IPR036397">
    <property type="entry name" value="RNaseH_sf"/>
</dbReference>
<dbReference type="AlphaFoldDB" id="A0A6A3JSA9"/>
<dbReference type="GO" id="GO:0003676">
    <property type="term" value="F:nucleic acid binding"/>
    <property type="evidence" value="ECO:0007669"/>
    <property type="project" value="InterPro"/>
</dbReference>